<reference evidence="1" key="1">
    <citation type="submission" date="2022-10" db="EMBL/GenBank/DDBJ databases">
        <title>Culturing micro-colonial fungi from biological soil crusts in the Mojave desert and describing Neophaeococcomyces mojavensis, and introducing the new genera and species Taxawa tesnikishii.</title>
        <authorList>
            <person name="Kurbessoian T."/>
            <person name="Stajich J.E."/>
        </authorList>
    </citation>
    <scope>NUCLEOTIDE SEQUENCE</scope>
    <source>
        <strain evidence="1">JES_112</strain>
    </source>
</reference>
<sequence>MPSSTSLCVDCQTFPSQVAIRKRRLCHDCFHKFVSSKVLKRMETYRFKNQVGNQKKRLLLPLSGGVSSLVLLQILDAQIKRQLSQQNRTAYDLVVCHVSPPDMNGTNSGGETTEWWKRVQEVFDLHTYPFVTALLDVTQHDHRIEDDLALLGVNRHEEEDNRAFVERVLTSARTATSRADLHSLLLRRLIVSIAKQQDCESIIWGHSDSQLAAQALASVAKGRGGATPNELADGPSPWGLNFNYPLRDLFRTELQLYLETLPSEFRGCLLEEKVEVETPVSLRATSIDALLSTYITGQGEKYPSIMANVVRTASKLQVPSAVDGQMCRLCAMPVVGGDEQKLCYGCERMKQDIKV</sequence>
<dbReference type="Proteomes" id="UP001172386">
    <property type="component" value="Unassembled WGS sequence"/>
</dbReference>
<accession>A0ACC2ZWI2</accession>
<evidence type="ECO:0000313" key="2">
    <source>
        <dbReference type="Proteomes" id="UP001172386"/>
    </source>
</evidence>
<proteinExistence type="predicted"/>
<protein>
    <submittedName>
        <fullName evidence="1">Cytoplasmic tRNA 2-thiolation protein 2</fullName>
    </submittedName>
</protein>
<evidence type="ECO:0000313" key="1">
    <source>
        <dbReference type="EMBL" id="KAJ9652003.1"/>
    </source>
</evidence>
<dbReference type="EMBL" id="JAPDRQ010000223">
    <property type="protein sequence ID" value="KAJ9652003.1"/>
    <property type="molecule type" value="Genomic_DNA"/>
</dbReference>
<name>A0ACC2ZWI2_9EURO</name>
<keyword evidence="2" id="KW-1185">Reference proteome</keyword>
<organism evidence="1 2">
    <name type="scientific">Neophaeococcomyces mojaviensis</name>
    <dbReference type="NCBI Taxonomy" id="3383035"/>
    <lineage>
        <taxon>Eukaryota</taxon>
        <taxon>Fungi</taxon>
        <taxon>Dikarya</taxon>
        <taxon>Ascomycota</taxon>
        <taxon>Pezizomycotina</taxon>
        <taxon>Eurotiomycetes</taxon>
        <taxon>Chaetothyriomycetidae</taxon>
        <taxon>Chaetothyriales</taxon>
        <taxon>Chaetothyriales incertae sedis</taxon>
        <taxon>Neophaeococcomyces</taxon>
    </lineage>
</organism>
<gene>
    <name evidence="1" type="primary">CTU2</name>
    <name evidence="1" type="ORF">H2198_008745</name>
</gene>
<comment type="caution">
    <text evidence="1">The sequence shown here is derived from an EMBL/GenBank/DDBJ whole genome shotgun (WGS) entry which is preliminary data.</text>
</comment>